<dbReference type="PROSITE" id="PS50931">
    <property type="entry name" value="HTH_LYSR"/>
    <property type="match status" value="1"/>
</dbReference>
<feature type="domain" description="HTH lysR-type" evidence="5">
    <location>
        <begin position="1"/>
        <end position="58"/>
    </location>
</feature>
<keyword evidence="3" id="KW-0238">DNA-binding</keyword>
<evidence type="ECO:0000313" key="7">
    <source>
        <dbReference type="Proteomes" id="UP000886780"/>
    </source>
</evidence>
<comment type="similarity">
    <text evidence="1">Belongs to the LysR transcriptional regulatory family.</text>
</comment>
<dbReference type="InterPro" id="IPR036388">
    <property type="entry name" value="WH-like_DNA-bd_sf"/>
</dbReference>
<name>A0A9D1W475_9FIRM</name>
<dbReference type="InterPro" id="IPR036390">
    <property type="entry name" value="WH_DNA-bd_sf"/>
</dbReference>
<dbReference type="AlphaFoldDB" id="A0A9D1W475"/>
<dbReference type="PANTHER" id="PTHR30346:SF28">
    <property type="entry name" value="HTH-TYPE TRANSCRIPTIONAL REGULATOR CYNR"/>
    <property type="match status" value="1"/>
</dbReference>
<dbReference type="CDD" id="cd05466">
    <property type="entry name" value="PBP2_LTTR_substrate"/>
    <property type="match status" value="1"/>
</dbReference>
<evidence type="ECO:0000256" key="2">
    <source>
        <dbReference type="ARBA" id="ARBA00023015"/>
    </source>
</evidence>
<dbReference type="InterPro" id="IPR005119">
    <property type="entry name" value="LysR_subst-bd"/>
</dbReference>
<dbReference type="EMBL" id="DXEU01000104">
    <property type="protein sequence ID" value="HIX52325.1"/>
    <property type="molecule type" value="Genomic_DNA"/>
</dbReference>
<dbReference type="Pfam" id="PF03466">
    <property type="entry name" value="LysR_substrate"/>
    <property type="match status" value="1"/>
</dbReference>
<dbReference type="GO" id="GO:0003700">
    <property type="term" value="F:DNA-binding transcription factor activity"/>
    <property type="evidence" value="ECO:0007669"/>
    <property type="project" value="InterPro"/>
</dbReference>
<dbReference type="Gene3D" id="1.10.10.10">
    <property type="entry name" value="Winged helix-like DNA-binding domain superfamily/Winged helix DNA-binding domain"/>
    <property type="match status" value="1"/>
</dbReference>
<dbReference type="Gene3D" id="3.40.190.290">
    <property type="match status" value="1"/>
</dbReference>
<sequence>MDLYQLEYVSEIEKTRNISKAAENLHISQPTLSIYLSKLEKSLGISLFIRQKNTLVPTEAGEKYVDACRRILTIRDELYRELFSENQSSVRLGILRTTVPIFNEILQELKAEFPLITFLPQIFSSEAVYRELTEGRIDLGFVTSYEENVKKIFPKADHTIVKSYELMLMISRSNPVYGQLEFQDGCLAERSYPLLARLPIFHGQNGMVQRRMREDVFPALGFEPKWKEGVIDIEFMFQAMVLEDSYTILPASRIQGGDVAQIPFLFHPQVKRLFIYPARHHLSQPERELISRMIRAYENISYYYDVVLP</sequence>
<reference evidence="6" key="1">
    <citation type="journal article" date="2021" name="PeerJ">
        <title>Extensive microbial diversity within the chicken gut microbiome revealed by metagenomics and culture.</title>
        <authorList>
            <person name="Gilroy R."/>
            <person name="Ravi A."/>
            <person name="Getino M."/>
            <person name="Pursley I."/>
            <person name="Horton D.L."/>
            <person name="Alikhan N.F."/>
            <person name="Baker D."/>
            <person name="Gharbi K."/>
            <person name="Hall N."/>
            <person name="Watson M."/>
            <person name="Adriaenssens E.M."/>
            <person name="Foster-Nyarko E."/>
            <person name="Jarju S."/>
            <person name="Secka A."/>
            <person name="Antonio M."/>
            <person name="Oren A."/>
            <person name="Chaudhuri R.R."/>
            <person name="La Ragione R."/>
            <person name="Hildebrand F."/>
            <person name="Pallen M.J."/>
        </authorList>
    </citation>
    <scope>NUCLEOTIDE SEQUENCE</scope>
    <source>
        <strain evidence="6">ChiGjej4B4-12881</strain>
    </source>
</reference>
<protein>
    <submittedName>
        <fullName evidence="6">LysR family transcriptional regulator</fullName>
    </submittedName>
</protein>
<comment type="caution">
    <text evidence="6">The sequence shown here is derived from an EMBL/GenBank/DDBJ whole genome shotgun (WGS) entry which is preliminary data.</text>
</comment>
<reference evidence="6" key="2">
    <citation type="submission" date="2021-04" db="EMBL/GenBank/DDBJ databases">
        <authorList>
            <person name="Gilroy R."/>
        </authorList>
    </citation>
    <scope>NUCLEOTIDE SEQUENCE</scope>
    <source>
        <strain evidence="6">ChiGjej4B4-12881</strain>
    </source>
</reference>
<dbReference type="GO" id="GO:0003677">
    <property type="term" value="F:DNA binding"/>
    <property type="evidence" value="ECO:0007669"/>
    <property type="project" value="UniProtKB-KW"/>
</dbReference>
<dbReference type="SUPFAM" id="SSF46785">
    <property type="entry name" value="Winged helix' DNA-binding domain"/>
    <property type="match status" value="1"/>
</dbReference>
<dbReference type="FunFam" id="1.10.10.10:FF:000001">
    <property type="entry name" value="LysR family transcriptional regulator"/>
    <property type="match status" value="1"/>
</dbReference>
<keyword evidence="4" id="KW-0804">Transcription</keyword>
<evidence type="ECO:0000259" key="5">
    <source>
        <dbReference type="PROSITE" id="PS50931"/>
    </source>
</evidence>
<dbReference type="GO" id="GO:0032993">
    <property type="term" value="C:protein-DNA complex"/>
    <property type="evidence" value="ECO:0007669"/>
    <property type="project" value="TreeGrafter"/>
</dbReference>
<proteinExistence type="inferred from homology"/>
<evidence type="ECO:0000256" key="3">
    <source>
        <dbReference type="ARBA" id="ARBA00023125"/>
    </source>
</evidence>
<evidence type="ECO:0000256" key="4">
    <source>
        <dbReference type="ARBA" id="ARBA00023163"/>
    </source>
</evidence>
<dbReference type="PANTHER" id="PTHR30346">
    <property type="entry name" value="TRANSCRIPTIONAL DUAL REGULATOR HCAR-RELATED"/>
    <property type="match status" value="1"/>
</dbReference>
<gene>
    <name evidence="6" type="ORF">IAA28_05935</name>
</gene>
<dbReference type="PRINTS" id="PR00039">
    <property type="entry name" value="HTHLYSR"/>
</dbReference>
<dbReference type="Pfam" id="PF00126">
    <property type="entry name" value="HTH_1"/>
    <property type="match status" value="1"/>
</dbReference>
<evidence type="ECO:0000313" key="6">
    <source>
        <dbReference type="EMBL" id="HIX52325.1"/>
    </source>
</evidence>
<dbReference type="SUPFAM" id="SSF53850">
    <property type="entry name" value="Periplasmic binding protein-like II"/>
    <property type="match status" value="1"/>
</dbReference>
<organism evidence="6 7">
    <name type="scientific">Candidatus Lachnoclostridium stercoripullorum</name>
    <dbReference type="NCBI Taxonomy" id="2838635"/>
    <lineage>
        <taxon>Bacteria</taxon>
        <taxon>Bacillati</taxon>
        <taxon>Bacillota</taxon>
        <taxon>Clostridia</taxon>
        <taxon>Lachnospirales</taxon>
        <taxon>Lachnospiraceae</taxon>
    </lineage>
</organism>
<dbReference type="Proteomes" id="UP000886780">
    <property type="component" value="Unassembled WGS sequence"/>
</dbReference>
<keyword evidence="2" id="KW-0805">Transcription regulation</keyword>
<dbReference type="InterPro" id="IPR000847">
    <property type="entry name" value="LysR_HTH_N"/>
</dbReference>
<accession>A0A9D1W475</accession>
<evidence type="ECO:0000256" key="1">
    <source>
        <dbReference type="ARBA" id="ARBA00009437"/>
    </source>
</evidence>